<sequence length="168" mass="20246">MGTAGDNPFKDNFIHKFLNGAFNLLDKPTRWFRANVRLYAAEKVVESNRPSYPYYHRKYNRVPTIDECYENDVLCIWEADYQYKLDQEVESRIVFILRDRRDDCILNEQPNHMLRCKKQMDDHDLAVNNYFIKYGEMGAHHTVIDALMKQKHRLVYERRHPDVNLYPE</sequence>
<keyword evidence="8" id="KW-0496">Mitochondrion</keyword>
<evidence type="ECO:0000256" key="9">
    <source>
        <dbReference type="ARBA" id="ARBA00023136"/>
    </source>
</evidence>
<comment type="similarity">
    <text evidence="2">Belongs to the complex I NDUFB10 subunit family.</text>
</comment>
<comment type="subcellular location">
    <subcellularLocation>
        <location evidence="1">Mitochondrion inner membrane</location>
        <topology evidence="1">Peripheral membrane protein</topology>
        <orientation evidence="1">Matrix side</orientation>
    </subcellularLocation>
</comment>
<keyword evidence="9" id="KW-0472">Membrane</keyword>
<evidence type="ECO:0000313" key="12">
    <source>
        <dbReference type="Proteomes" id="UP001235939"/>
    </source>
</evidence>
<name>A0ABY6LMU7_9ARAC</name>
<dbReference type="Proteomes" id="UP001235939">
    <property type="component" value="Chromosome 21"/>
</dbReference>
<evidence type="ECO:0000256" key="1">
    <source>
        <dbReference type="ARBA" id="ARBA00004443"/>
    </source>
</evidence>
<evidence type="ECO:0000313" key="11">
    <source>
        <dbReference type="EMBL" id="UYV82530.1"/>
    </source>
</evidence>
<keyword evidence="7" id="KW-0249">Electron transport</keyword>
<dbReference type="PANTHER" id="PTHR13094:SF1">
    <property type="entry name" value="NADH DEHYDROGENASE [UBIQUINONE] 1 BETA SUBCOMPLEX SUBUNIT 10"/>
    <property type="match status" value="1"/>
</dbReference>
<dbReference type="Pfam" id="PF10249">
    <property type="entry name" value="NDUFB10"/>
    <property type="match status" value="1"/>
</dbReference>
<dbReference type="PANTHER" id="PTHR13094">
    <property type="entry name" value="NADH-UBIQUINONE OXIDOREDUCTASE PDSW SUBUNIT"/>
    <property type="match status" value="1"/>
</dbReference>
<dbReference type="EMBL" id="CP092883">
    <property type="protein sequence ID" value="UYV82530.1"/>
    <property type="molecule type" value="Genomic_DNA"/>
</dbReference>
<evidence type="ECO:0000256" key="8">
    <source>
        <dbReference type="ARBA" id="ARBA00023128"/>
    </source>
</evidence>
<keyword evidence="5" id="KW-0679">Respiratory chain</keyword>
<evidence type="ECO:0000256" key="4">
    <source>
        <dbReference type="ARBA" id="ARBA00022448"/>
    </source>
</evidence>
<dbReference type="EMBL" id="CP092883">
    <property type="protein sequence ID" value="UYV82529.1"/>
    <property type="molecule type" value="Genomic_DNA"/>
</dbReference>
<evidence type="ECO:0000256" key="3">
    <source>
        <dbReference type="ARBA" id="ARBA00014109"/>
    </source>
</evidence>
<keyword evidence="12" id="KW-1185">Reference proteome</keyword>
<gene>
    <name evidence="10" type="ORF">LAZ67_21002697</name>
    <name evidence="11" type="ORF">LAZ67_21002700</name>
</gene>
<keyword evidence="4" id="KW-0813">Transport</keyword>
<evidence type="ECO:0000256" key="7">
    <source>
        <dbReference type="ARBA" id="ARBA00022982"/>
    </source>
</evidence>
<dbReference type="InterPro" id="IPR039993">
    <property type="entry name" value="NDUFB10"/>
</dbReference>
<accession>A0ABY6LMU7</accession>
<proteinExistence type="inferred from homology"/>
<evidence type="ECO:0000256" key="5">
    <source>
        <dbReference type="ARBA" id="ARBA00022660"/>
    </source>
</evidence>
<protein>
    <recommendedName>
        <fullName evidence="3">NADH dehydrogenase [ubiquinone] 1 beta subcomplex subunit 10</fullName>
    </recommendedName>
</protein>
<evidence type="ECO:0000313" key="10">
    <source>
        <dbReference type="EMBL" id="UYV82529.1"/>
    </source>
</evidence>
<organism evidence="10 12">
    <name type="scientific">Cordylochernes scorpioides</name>
    <dbReference type="NCBI Taxonomy" id="51811"/>
    <lineage>
        <taxon>Eukaryota</taxon>
        <taxon>Metazoa</taxon>
        <taxon>Ecdysozoa</taxon>
        <taxon>Arthropoda</taxon>
        <taxon>Chelicerata</taxon>
        <taxon>Arachnida</taxon>
        <taxon>Pseudoscorpiones</taxon>
        <taxon>Cheliferoidea</taxon>
        <taxon>Chernetidae</taxon>
        <taxon>Cordylochernes</taxon>
    </lineage>
</organism>
<dbReference type="InterPro" id="IPR019377">
    <property type="entry name" value="NADH_UbQ_OxRdtase_su10"/>
</dbReference>
<keyword evidence="6" id="KW-0999">Mitochondrion inner membrane</keyword>
<evidence type="ECO:0000256" key="6">
    <source>
        <dbReference type="ARBA" id="ARBA00022792"/>
    </source>
</evidence>
<reference evidence="10 12" key="1">
    <citation type="submission" date="2022-01" db="EMBL/GenBank/DDBJ databases">
        <title>A chromosomal length assembly of Cordylochernes scorpioides.</title>
        <authorList>
            <person name="Zeh D."/>
            <person name="Zeh J."/>
        </authorList>
    </citation>
    <scope>NUCLEOTIDE SEQUENCE [LARGE SCALE GENOMIC DNA]</scope>
    <source>
        <strain evidence="10">IN4F17</strain>
        <tissue evidence="10">Whole Body</tissue>
    </source>
</reference>
<evidence type="ECO:0000256" key="2">
    <source>
        <dbReference type="ARBA" id="ARBA00008317"/>
    </source>
</evidence>